<accession>A0A1F4NQ14</accession>
<dbReference type="InterPro" id="IPR013783">
    <property type="entry name" value="Ig-like_fold"/>
</dbReference>
<dbReference type="PRINTS" id="PR00723">
    <property type="entry name" value="SUBTILISIN"/>
</dbReference>
<evidence type="ECO:0000256" key="3">
    <source>
        <dbReference type="ARBA" id="ARBA00022801"/>
    </source>
</evidence>
<organism evidence="8 9">
    <name type="scientific">candidate division Kazan bacterium RIFCSPLOWO2_01_FULL_45_19</name>
    <dbReference type="NCBI Taxonomy" id="1798538"/>
    <lineage>
        <taxon>Bacteria</taxon>
        <taxon>Bacteria division Kazan-3B-28</taxon>
    </lineage>
</organism>
<evidence type="ECO:0000256" key="4">
    <source>
        <dbReference type="ARBA" id="ARBA00022825"/>
    </source>
</evidence>
<comment type="similarity">
    <text evidence="1 5">Belongs to the peptidase S8 family.</text>
</comment>
<dbReference type="InterPro" id="IPR022398">
    <property type="entry name" value="Peptidase_S8_His-AS"/>
</dbReference>
<dbReference type="PROSITE" id="PS00136">
    <property type="entry name" value="SUBTILASE_ASP"/>
    <property type="match status" value="1"/>
</dbReference>
<dbReference type="PANTHER" id="PTHR43399:SF4">
    <property type="entry name" value="CELL WALL-ASSOCIATED PROTEASE"/>
    <property type="match status" value="1"/>
</dbReference>
<dbReference type="GO" id="GO:0004252">
    <property type="term" value="F:serine-type endopeptidase activity"/>
    <property type="evidence" value="ECO:0007669"/>
    <property type="project" value="UniProtKB-UniRule"/>
</dbReference>
<feature type="chain" id="PRO_5009512960" description="Peptidase S8/S53 domain-containing protein" evidence="6">
    <location>
        <begin position="24"/>
        <end position="742"/>
    </location>
</feature>
<reference evidence="8 9" key="1">
    <citation type="journal article" date="2016" name="Nat. Commun.">
        <title>Thousands of microbial genomes shed light on interconnected biogeochemical processes in an aquifer system.</title>
        <authorList>
            <person name="Anantharaman K."/>
            <person name="Brown C.T."/>
            <person name="Hug L.A."/>
            <person name="Sharon I."/>
            <person name="Castelle C.J."/>
            <person name="Probst A.J."/>
            <person name="Thomas B.C."/>
            <person name="Singh A."/>
            <person name="Wilkins M.J."/>
            <person name="Karaoz U."/>
            <person name="Brodie E.L."/>
            <person name="Williams K.H."/>
            <person name="Hubbard S.S."/>
            <person name="Banfield J.F."/>
        </authorList>
    </citation>
    <scope>NUCLEOTIDE SEQUENCE [LARGE SCALE GENOMIC DNA]</scope>
</reference>
<evidence type="ECO:0000256" key="5">
    <source>
        <dbReference type="PROSITE-ProRule" id="PRU01240"/>
    </source>
</evidence>
<dbReference type="InterPro" id="IPR000209">
    <property type="entry name" value="Peptidase_S8/S53_dom"/>
</dbReference>
<dbReference type="InterPro" id="IPR036852">
    <property type="entry name" value="Peptidase_S8/S53_dom_sf"/>
</dbReference>
<dbReference type="PANTHER" id="PTHR43399">
    <property type="entry name" value="SUBTILISIN-RELATED"/>
    <property type="match status" value="1"/>
</dbReference>
<evidence type="ECO:0000313" key="9">
    <source>
        <dbReference type="Proteomes" id="UP000178085"/>
    </source>
</evidence>
<sequence>MRKFLVVVFSTILSLSWVSPVLAQSDLPIHIAGWITQSVSEHQLTIQSLPNDPLYSKQWYLQRIGAPAAWDITQGTNLVIAVIDTGIDLSHPELAGKLWVNQRETPNNNKDDDGNGYADDYYGYNFFNDTNNIIDANGHGTGIASIIAAKTNNSTGIAGIDWNARLMILKALDDNGGGDFQDIAQAIRYAVDNGASIINMSFGSASDSAILSSAVNYSVNRGVPMIAAVGNRSGKPVYFPAAYPNVIAVTAVDAHDQHPPFASVGEGIDLSAPGTDITMAGLVNGPTGDYMIGDGTSFATAQVTAAAALMLGRFSGLSPSVLESALKGSSDVINSGSQTTFGAGILNIPKLLAVNSVTERGDVSIANGVVVADGVNFATVTVTVRDDVGHAKPNQEILVRANGSNVLINGQPVSATGTMSLGQSNLLGQISFRVASTVPGSRELTFTNNTTHSSLTVKAPIQFTAPSKTTYAMKWVGQSPYPRLVLGATQDLWVEVKNTGNVMWISDPQASLDGHGIIKLGTDRPLDRISSFTTDDWLSANRVTYMAPNVVLPGGTVRFTFPIKASQVGHHREYFRPVVEYASWLNDLGIYWDISVEPVNGLTTQTDLNSVSSNPVDYQLTIVNQSGSVTLRPGDTAQLSVTVVNLGQTTWQAQGAGTQRLGEVRIGTATPLDRVSPFRYLSWISNNRIINAGVKVPPGGQLTLSFMVRAPSQPGSYQEEFRFVAEHVTWFGPMFGWTITVQ</sequence>
<dbReference type="InterPro" id="IPR051048">
    <property type="entry name" value="Peptidase_S8/S53_subtilisin"/>
</dbReference>
<evidence type="ECO:0000256" key="1">
    <source>
        <dbReference type="ARBA" id="ARBA00011073"/>
    </source>
</evidence>
<keyword evidence="3 5" id="KW-0378">Hydrolase</keyword>
<dbReference type="AlphaFoldDB" id="A0A1F4NQ14"/>
<evidence type="ECO:0000259" key="7">
    <source>
        <dbReference type="Pfam" id="PF00082"/>
    </source>
</evidence>
<dbReference type="Proteomes" id="UP000178085">
    <property type="component" value="Unassembled WGS sequence"/>
</dbReference>
<evidence type="ECO:0000313" key="8">
    <source>
        <dbReference type="EMBL" id="OGB73539.1"/>
    </source>
</evidence>
<evidence type="ECO:0000256" key="6">
    <source>
        <dbReference type="SAM" id="SignalP"/>
    </source>
</evidence>
<dbReference type="Gene3D" id="3.40.50.200">
    <property type="entry name" value="Peptidase S8/S53 domain"/>
    <property type="match status" value="1"/>
</dbReference>
<feature type="active site" description="Charge relay system" evidence="5">
    <location>
        <position position="297"/>
    </location>
</feature>
<keyword evidence="2 5" id="KW-0645">Protease</keyword>
<dbReference type="InterPro" id="IPR015500">
    <property type="entry name" value="Peptidase_S8_subtilisin-rel"/>
</dbReference>
<dbReference type="InterPro" id="IPR008964">
    <property type="entry name" value="Invasin/intimin_cell_adhesion"/>
</dbReference>
<protein>
    <recommendedName>
        <fullName evidence="7">Peptidase S8/S53 domain-containing protein</fullName>
    </recommendedName>
</protein>
<name>A0A1F4NQ14_UNCK3</name>
<dbReference type="Gene3D" id="2.60.40.10">
    <property type="entry name" value="Immunoglobulins"/>
    <property type="match status" value="3"/>
</dbReference>
<feature type="active site" description="Charge relay system" evidence="5">
    <location>
        <position position="84"/>
    </location>
</feature>
<dbReference type="InterPro" id="IPR023827">
    <property type="entry name" value="Peptidase_S8_Asp-AS"/>
</dbReference>
<comment type="caution">
    <text evidence="8">The sequence shown here is derived from an EMBL/GenBank/DDBJ whole genome shotgun (WGS) entry which is preliminary data.</text>
</comment>
<feature type="active site" description="Charge relay system" evidence="5">
    <location>
        <position position="139"/>
    </location>
</feature>
<dbReference type="SUPFAM" id="SSF52743">
    <property type="entry name" value="Subtilisin-like"/>
    <property type="match status" value="1"/>
</dbReference>
<dbReference type="PROSITE" id="PS51892">
    <property type="entry name" value="SUBTILASE"/>
    <property type="match status" value="1"/>
</dbReference>
<keyword evidence="6" id="KW-0732">Signal</keyword>
<dbReference type="SUPFAM" id="SSF49373">
    <property type="entry name" value="Invasin/intimin cell-adhesion fragments"/>
    <property type="match status" value="1"/>
</dbReference>
<dbReference type="EMBL" id="METD01000001">
    <property type="protein sequence ID" value="OGB73539.1"/>
    <property type="molecule type" value="Genomic_DNA"/>
</dbReference>
<dbReference type="PROSITE" id="PS00137">
    <property type="entry name" value="SUBTILASE_HIS"/>
    <property type="match status" value="1"/>
</dbReference>
<keyword evidence="4 5" id="KW-0720">Serine protease</keyword>
<evidence type="ECO:0000256" key="2">
    <source>
        <dbReference type="ARBA" id="ARBA00022670"/>
    </source>
</evidence>
<dbReference type="Pfam" id="PF00082">
    <property type="entry name" value="Peptidase_S8"/>
    <property type="match status" value="1"/>
</dbReference>
<feature type="domain" description="Peptidase S8/S53" evidence="7">
    <location>
        <begin position="75"/>
        <end position="344"/>
    </location>
</feature>
<feature type="signal peptide" evidence="6">
    <location>
        <begin position="1"/>
        <end position="23"/>
    </location>
</feature>
<proteinExistence type="inferred from homology"/>
<gene>
    <name evidence="8" type="ORF">A3K51_01640</name>
</gene>
<dbReference type="GO" id="GO:0006508">
    <property type="term" value="P:proteolysis"/>
    <property type="evidence" value="ECO:0007669"/>
    <property type="project" value="UniProtKB-KW"/>
</dbReference>